<dbReference type="GO" id="GO:0004001">
    <property type="term" value="F:adenosine kinase activity"/>
    <property type="evidence" value="ECO:0007669"/>
    <property type="project" value="UniProtKB-UniRule"/>
</dbReference>
<comment type="similarity">
    <text evidence="3 11">Belongs to the carbohydrate kinase PfkB family.</text>
</comment>
<dbReference type="OrthoDB" id="432447at2759"/>
<name>A0A137PHM0_CONC2</name>
<feature type="active site" description="Proton acceptor" evidence="10">
    <location>
        <position position="297"/>
    </location>
</feature>
<keyword evidence="7 11" id="KW-0547">Nucleotide-binding</keyword>
<dbReference type="SUPFAM" id="SSF53613">
    <property type="entry name" value="Ribokinase-like"/>
    <property type="match status" value="1"/>
</dbReference>
<comment type="catalytic activity">
    <reaction evidence="11">
        <text>adenosine + ATP = AMP + ADP + H(+)</text>
        <dbReference type="Rhea" id="RHEA:20824"/>
        <dbReference type="ChEBI" id="CHEBI:15378"/>
        <dbReference type="ChEBI" id="CHEBI:16335"/>
        <dbReference type="ChEBI" id="CHEBI:30616"/>
        <dbReference type="ChEBI" id="CHEBI:456215"/>
        <dbReference type="ChEBI" id="CHEBI:456216"/>
        <dbReference type="EC" id="2.7.1.20"/>
    </reaction>
</comment>
<evidence type="ECO:0000256" key="3">
    <source>
        <dbReference type="ARBA" id="ARBA00010688"/>
    </source>
</evidence>
<evidence type="ECO:0000256" key="9">
    <source>
        <dbReference type="ARBA" id="ARBA00022840"/>
    </source>
</evidence>
<comment type="pathway">
    <text evidence="2 11">Purine metabolism; AMP biosynthesis via salvage pathway; AMP from adenosine: step 1/1.</text>
</comment>
<dbReference type="PANTHER" id="PTHR45769:SF3">
    <property type="entry name" value="ADENOSINE KINASE"/>
    <property type="match status" value="1"/>
</dbReference>
<keyword evidence="11" id="KW-0460">Magnesium</keyword>
<dbReference type="GO" id="GO:0006144">
    <property type="term" value="P:purine nucleobase metabolic process"/>
    <property type="evidence" value="ECO:0007669"/>
    <property type="project" value="EnsemblFungi"/>
</dbReference>
<keyword evidence="8 11" id="KW-0418">Kinase</keyword>
<dbReference type="GO" id="GO:0005524">
    <property type="term" value="F:ATP binding"/>
    <property type="evidence" value="ECO:0007669"/>
    <property type="project" value="UniProtKB-UniRule"/>
</dbReference>
<dbReference type="GO" id="GO:0005634">
    <property type="term" value="C:nucleus"/>
    <property type="evidence" value="ECO:0007669"/>
    <property type="project" value="TreeGrafter"/>
</dbReference>
<dbReference type="FunFam" id="3.40.1190.20:FF:000014">
    <property type="entry name" value="ADO1p Adenosine kinase"/>
    <property type="match status" value="1"/>
</dbReference>
<keyword evidence="6 11" id="KW-0660">Purine salvage</keyword>
<evidence type="ECO:0000256" key="7">
    <source>
        <dbReference type="ARBA" id="ARBA00022741"/>
    </source>
</evidence>
<dbReference type="GO" id="GO:0005829">
    <property type="term" value="C:cytosol"/>
    <property type="evidence" value="ECO:0007669"/>
    <property type="project" value="TreeGrafter"/>
</dbReference>
<evidence type="ECO:0000313" key="14">
    <source>
        <dbReference type="Proteomes" id="UP000070444"/>
    </source>
</evidence>
<keyword evidence="14" id="KW-1185">Reference proteome</keyword>
<dbReference type="Gene3D" id="3.40.1190.20">
    <property type="match status" value="1"/>
</dbReference>
<dbReference type="PROSITE" id="PS00584">
    <property type="entry name" value="PFKB_KINASES_2"/>
    <property type="match status" value="1"/>
</dbReference>
<evidence type="ECO:0000256" key="8">
    <source>
        <dbReference type="ARBA" id="ARBA00022777"/>
    </source>
</evidence>
<dbReference type="EMBL" id="KQ964423">
    <property type="protein sequence ID" value="KXN74499.1"/>
    <property type="molecule type" value="Genomic_DNA"/>
</dbReference>
<dbReference type="InterPro" id="IPR029056">
    <property type="entry name" value="Ribokinase-like"/>
</dbReference>
<dbReference type="GO" id="GO:0006166">
    <property type="term" value="P:purine ribonucleoside salvage"/>
    <property type="evidence" value="ECO:0007669"/>
    <property type="project" value="UniProtKB-KW"/>
</dbReference>
<evidence type="ECO:0000256" key="4">
    <source>
        <dbReference type="ARBA" id="ARBA00012119"/>
    </source>
</evidence>
<dbReference type="Proteomes" id="UP000070444">
    <property type="component" value="Unassembled WGS sequence"/>
</dbReference>
<evidence type="ECO:0000256" key="1">
    <source>
        <dbReference type="ARBA" id="ARBA00001946"/>
    </source>
</evidence>
<reference evidence="13 14" key="1">
    <citation type="journal article" date="2015" name="Genome Biol. Evol.">
        <title>Phylogenomic analyses indicate that early fungi evolved digesting cell walls of algal ancestors of land plants.</title>
        <authorList>
            <person name="Chang Y."/>
            <person name="Wang S."/>
            <person name="Sekimoto S."/>
            <person name="Aerts A.L."/>
            <person name="Choi C."/>
            <person name="Clum A."/>
            <person name="LaButti K.M."/>
            <person name="Lindquist E.A."/>
            <person name="Yee Ngan C."/>
            <person name="Ohm R.A."/>
            <person name="Salamov A.A."/>
            <person name="Grigoriev I.V."/>
            <person name="Spatafora J.W."/>
            <person name="Berbee M.L."/>
        </authorList>
    </citation>
    <scope>NUCLEOTIDE SEQUENCE [LARGE SCALE GENOMIC DNA]</scope>
    <source>
        <strain evidence="13 14">NRRL 28638</strain>
    </source>
</reference>
<evidence type="ECO:0000256" key="11">
    <source>
        <dbReference type="RuleBase" id="RU368116"/>
    </source>
</evidence>
<dbReference type="PANTHER" id="PTHR45769">
    <property type="entry name" value="ADENOSINE KINASE"/>
    <property type="match status" value="1"/>
</dbReference>
<organism evidence="13 14">
    <name type="scientific">Conidiobolus coronatus (strain ATCC 28846 / CBS 209.66 / NRRL 28638)</name>
    <name type="common">Delacroixia coronata</name>
    <dbReference type="NCBI Taxonomy" id="796925"/>
    <lineage>
        <taxon>Eukaryota</taxon>
        <taxon>Fungi</taxon>
        <taxon>Fungi incertae sedis</taxon>
        <taxon>Zoopagomycota</taxon>
        <taxon>Entomophthoromycotina</taxon>
        <taxon>Entomophthoromycetes</taxon>
        <taxon>Entomophthorales</taxon>
        <taxon>Ancylistaceae</taxon>
        <taxon>Conidiobolus</taxon>
    </lineage>
</organism>
<sequence>MSNEFEGAIYGMGNPLLDICATVDDALLAKYDLKANDQILAEEKHDPLFPELLTIPGNYYIAGGATQNALRGAQRLLPPNSIFFTGSISNDEFGAKLTQAAQADGLTVDYYIDETAPTGTCGTCITGHNRSLIAKLSAANNFKDSHLDKPEIWSRVEKARLYYIAGFFLTVSPASIQRVAKHAAENNKIFCMNLSAPFLPQFFKGPMGDASPYWDVIFGNETEALAYAENHDFGTKDVKEIALKIAALPKVNESRPRLVVFTQGTEPTIVIENGKATEYPITPVASEEICDTNGAGDAFVGGFLSEYVRGSSIDRCVAAGHWLAGVVIRQAGPFYPPGELKFE</sequence>
<keyword evidence="9 11" id="KW-0067">ATP-binding</keyword>
<protein>
    <recommendedName>
        <fullName evidence="4 11">Adenosine kinase</fullName>
        <shortName evidence="11">AK</shortName>
        <ecNumber evidence="4 11">2.7.1.20</ecNumber>
    </recommendedName>
    <alternativeName>
        <fullName evidence="11">Adenosine 5'-phosphotransferase</fullName>
    </alternativeName>
</protein>
<comment type="function">
    <text evidence="11">ATP dependent phosphorylation of adenosine and other related nucleoside analogs to monophosphate derivatives.</text>
</comment>
<evidence type="ECO:0000256" key="2">
    <source>
        <dbReference type="ARBA" id="ARBA00004801"/>
    </source>
</evidence>
<dbReference type="OMA" id="RTMCTYL"/>
<dbReference type="InterPro" id="IPR002173">
    <property type="entry name" value="Carboh/pur_kinase_PfkB_CS"/>
</dbReference>
<dbReference type="AlphaFoldDB" id="A0A137PHM0"/>
<feature type="domain" description="Carbohydrate kinase PfkB" evidence="12">
    <location>
        <begin position="27"/>
        <end position="333"/>
    </location>
</feature>
<dbReference type="InterPro" id="IPR001805">
    <property type="entry name" value="Adenokinase"/>
</dbReference>
<evidence type="ECO:0000256" key="10">
    <source>
        <dbReference type="PIRSR" id="PIRSR601805-1"/>
    </source>
</evidence>
<dbReference type="EC" id="2.7.1.20" evidence="4 11"/>
<dbReference type="STRING" id="796925.A0A137PHM0"/>
<dbReference type="CDD" id="cd01168">
    <property type="entry name" value="adenosine_kinase"/>
    <property type="match status" value="1"/>
</dbReference>
<accession>A0A137PHM0</accession>
<dbReference type="GO" id="GO:0044209">
    <property type="term" value="P:AMP salvage"/>
    <property type="evidence" value="ECO:0007669"/>
    <property type="project" value="UniProtKB-UniRule"/>
</dbReference>
<evidence type="ECO:0000259" key="12">
    <source>
        <dbReference type="Pfam" id="PF00294"/>
    </source>
</evidence>
<keyword evidence="5 11" id="KW-0808">Transferase</keyword>
<dbReference type="UniPathway" id="UPA00588">
    <property type="reaction ID" value="UER00659"/>
</dbReference>
<comment type="cofactor">
    <cofactor evidence="1 11">
        <name>Mg(2+)</name>
        <dbReference type="ChEBI" id="CHEBI:18420"/>
    </cofactor>
</comment>
<evidence type="ECO:0000256" key="6">
    <source>
        <dbReference type="ARBA" id="ARBA00022726"/>
    </source>
</evidence>
<dbReference type="Pfam" id="PF00294">
    <property type="entry name" value="PfkB"/>
    <property type="match status" value="1"/>
</dbReference>
<proteinExistence type="inferred from homology"/>
<dbReference type="Gene3D" id="3.30.1110.10">
    <property type="match status" value="1"/>
</dbReference>
<dbReference type="InterPro" id="IPR011611">
    <property type="entry name" value="PfkB_dom"/>
</dbReference>
<dbReference type="PRINTS" id="PR00989">
    <property type="entry name" value="ADENOKINASE"/>
</dbReference>
<evidence type="ECO:0000256" key="5">
    <source>
        <dbReference type="ARBA" id="ARBA00022679"/>
    </source>
</evidence>
<gene>
    <name evidence="13" type="ORF">CONCODRAFT_2524</name>
</gene>
<evidence type="ECO:0000313" key="13">
    <source>
        <dbReference type="EMBL" id="KXN74499.1"/>
    </source>
</evidence>